<gene>
    <name evidence="2" type="ORF">FISHEDRAFT_74740</name>
</gene>
<feature type="signal peptide" evidence="1">
    <location>
        <begin position="1"/>
        <end position="21"/>
    </location>
</feature>
<reference evidence="2 3" key="1">
    <citation type="journal article" date="2015" name="Fungal Genet. Biol.">
        <title>Evolution of novel wood decay mechanisms in Agaricales revealed by the genome sequences of Fistulina hepatica and Cylindrobasidium torrendii.</title>
        <authorList>
            <person name="Floudas D."/>
            <person name="Held B.W."/>
            <person name="Riley R."/>
            <person name="Nagy L.G."/>
            <person name="Koehler G."/>
            <person name="Ransdell A.S."/>
            <person name="Younus H."/>
            <person name="Chow J."/>
            <person name="Chiniquy J."/>
            <person name="Lipzen A."/>
            <person name="Tritt A."/>
            <person name="Sun H."/>
            <person name="Haridas S."/>
            <person name="LaButti K."/>
            <person name="Ohm R.A."/>
            <person name="Kues U."/>
            <person name="Blanchette R.A."/>
            <person name="Grigoriev I.V."/>
            <person name="Minto R.E."/>
            <person name="Hibbett D.S."/>
        </authorList>
    </citation>
    <scope>NUCLEOTIDE SEQUENCE [LARGE SCALE GENOMIC DNA]</scope>
    <source>
        <strain evidence="2 3">ATCC 64428</strain>
    </source>
</reference>
<feature type="chain" id="PRO_5002316206" evidence="1">
    <location>
        <begin position="22"/>
        <end position="160"/>
    </location>
</feature>
<keyword evidence="3" id="KW-1185">Reference proteome</keyword>
<accession>A0A0D7ABN6</accession>
<name>A0A0D7ABN6_9AGAR</name>
<dbReference type="Proteomes" id="UP000054144">
    <property type="component" value="Unassembled WGS sequence"/>
</dbReference>
<sequence>MQFLSGIFATALLVFTGVARGASLYQRGDTDLISRENIGADCYAGVHGVEGLPGNGWITPLAYACEDWIAQGNTQMWSSEICVAAASVAGVSNLRDFCVCIEATHPDIIIPSQTDLESLNYDVRIFTPNSLHDIVSNGFSSHRFMRTSSVTAPGNQEAAR</sequence>
<proteinExistence type="predicted"/>
<dbReference type="AlphaFoldDB" id="A0A0D7ABN6"/>
<evidence type="ECO:0000313" key="3">
    <source>
        <dbReference type="Proteomes" id="UP000054144"/>
    </source>
</evidence>
<protein>
    <submittedName>
        <fullName evidence="2">Uncharacterized protein</fullName>
    </submittedName>
</protein>
<keyword evidence="1" id="KW-0732">Signal</keyword>
<evidence type="ECO:0000313" key="2">
    <source>
        <dbReference type="EMBL" id="KIY47346.1"/>
    </source>
</evidence>
<organism evidence="2 3">
    <name type="scientific">Fistulina hepatica ATCC 64428</name>
    <dbReference type="NCBI Taxonomy" id="1128425"/>
    <lineage>
        <taxon>Eukaryota</taxon>
        <taxon>Fungi</taxon>
        <taxon>Dikarya</taxon>
        <taxon>Basidiomycota</taxon>
        <taxon>Agaricomycotina</taxon>
        <taxon>Agaricomycetes</taxon>
        <taxon>Agaricomycetidae</taxon>
        <taxon>Agaricales</taxon>
        <taxon>Fistulinaceae</taxon>
        <taxon>Fistulina</taxon>
    </lineage>
</organism>
<evidence type="ECO:0000256" key="1">
    <source>
        <dbReference type="SAM" id="SignalP"/>
    </source>
</evidence>
<dbReference type="EMBL" id="KN881946">
    <property type="protein sequence ID" value="KIY47346.1"/>
    <property type="molecule type" value="Genomic_DNA"/>
</dbReference>